<proteinExistence type="predicted"/>
<accession>A0ACB7S7T3</accession>
<organism evidence="1 2">
    <name type="scientific">Hyalomma asiaticum</name>
    <name type="common">Tick</name>
    <dbReference type="NCBI Taxonomy" id="266040"/>
    <lineage>
        <taxon>Eukaryota</taxon>
        <taxon>Metazoa</taxon>
        <taxon>Ecdysozoa</taxon>
        <taxon>Arthropoda</taxon>
        <taxon>Chelicerata</taxon>
        <taxon>Arachnida</taxon>
        <taxon>Acari</taxon>
        <taxon>Parasitiformes</taxon>
        <taxon>Ixodida</taxon>
        <taxon>Ixodoidea</taxon>
        <taxon>Ixodidae</taxon>
        <taxon>Hyalomminae</taxon>
        <taxon>Hyalomma</taxon>
    </lineage>
</organism>
<comment type="caution">
    <text evidence="1">The sequence shown here is derived from an EMBL/GenBank/DDBJ whole genome shotgun (WGS) entry which is preliminary data.</text>
</comment>
<keyword evidence="2" id="KW-1185">Reference proteome</keyword>
<protein>
    <submittedName>
        <fullName evidence="1">Uncharacterized protein</fullName>
    </submittedName>
</protein>
<dbReference type="EMBL" id="CM023485">
    <property type="protein sequence ID" value="KAH6930690.1"/>
    <property type="molecule type" value="Genomic_DNA"/>
</dbReference>
<gene>
    <name evidence="1" type="ORF">HPB50_017207</name>
</gene>
<name>A0ACB7S7T3_HYAAI</name>
<sequence length="98" mass="10396">MAVASRHRRGRKLPDIESPRGPPNAGPGGPECAGARGDERVTCSNVNTVVCIAIAALPSACQRRGWPDKASSAQEETASPPHKDRARSPECDRPPRTT</sequence>
<dbReference type="Proteomes" id="UP000821845">
    <property type="component" value="Chromosome 5"/>
</dbReference>
<evidence type="ECO:0000313" key="2">
    <source>
        <dbReference type="Proteomes" id="UP000821845"/>
    </source>
</evidence>
<reference evidence="1" key="1">
    <citation type="submission" date="2020-05" db="EMBL/GenBank/DDBJ databases">
        <title>Large-scale comparative analyses of tick genomes elucidate their genetic diversity and vector capacities.</title>
        <authorList>
            <person name="Jia N."/>
            <person name="Wang J."/>
            <person name="Shi W."/>
            <person name="Du L."/>
            <person name="Sun Y."/>
            <person name="Zhan W."/>
            <person name="Jiang J."/>
            <person name="Wang Q."/>
            <person name="Zhang B."/>
            <person name="Ji P."/>
            <person name="Sakyi L.B."/>
            <person name="Cui X."/>
            <person name="Yuan T."/>
            <person name="Jiang B."/>
            <person name="Yang W."/>
            <person name="Lam T.T.-Y."/>
            <person name="Chang Q."/>
            <person name="Ding S."/>
            <person name="Wang X."/>
            <person name="Zhu J."/>
            <person name="Ruan X."/>
            <person name="Zhao L."/>
            <person name="Wei J."/>
            <person name="Que T."/>
            <person name="Du C."/>
            <person name="Cheng J."/>
            <person name="Dai P."/>
            <person name="Han X."/>
            <person name="Huang E."/>
            <person name="Gao Y."/>
            <person name="Liu J."/>
            <person name="Shao H."/>
            <person name="Ye R."/>
            <person name="Li L."/>
            <person name="Wei W."/>
            <person name="Wang X."/>
            <person name="Wang C."/>
            <person name="Yang T."/>
            <person name="Huo Q."/>
            <person name="Li W."/>
            <person name="Guo W."/>
            <person name="Chen H."/>
            <person name="Zhou L."/>
            <person name="Ni X."/>
            <person name="Tian J."/>
            <person name="Zhou Y."/>
            <person name="Sheng Y."/>
            <person name="Liu T."/>
            <person name="Pan Y."/>
            <person name="Xia L."/>
            <person name="Li J."/>
            <person name="Zhao F."/>
            <person name="Cao W."/>
        </authorList>
    </citation>
    <scope>NUCLEOTIDE SEQUENCE</scope>
    <source>
        <strain evidence="1">Hyas-2018</strain>
    </source>
</reference>
<evidence type="ECO:0000313" key="1">
    <source>
        <dbReference type="EMBL" id="KAH6930690.1"/>
    </source>
</evidence>